<evidence type="ECO:0000313" key="15">
    <source>
        <dbReference type="EMBL" id="CAJ0580237.1"/>
    </source>
</evidence>
<keyword evidence="9 14" id="KW-0472">Membrane</keyword>
<feature type="transmembrane region" description="Helical" evidence="14">
    <location>
        <begin position="28"/>
        <end position="48"/>
    </location>
</feature>
<dbReference type="Proteomes" id="UP001177023">
    <property type="component" value="Unassembled WGS sequence"/>
</dbReference>
<keyword evidence="7" id="KW-0915">Sodium</keyword>
<evidence type="ECO:0000256" key="10">
    <source>
        <dbReference type="ARBA" id="ARBA00023180"/>
    </source>
</evidence>
<keyword evidence="11 13" id="KW-0739">Sodium transport</keyword>
<reference evidence="15" key="1">
    <citation type="submission" date="2023-06" db="EMBL/GenBank/DDBJ databases">
        <authorList>
            <person name="Delattre M."/>
        </authorList>
    </citation>
    <scope>NUCLEOTIDE SEQUENCE</scope>
    <source>
        <strain evidence="15">AF72</strain>
    </source>
</reference>
<dbReference type="PRINTS" id="PR01078">
    <property type="entry name" value="AMINACHANNEL"/>
</dbReference>
<feature type="transmembrane region" description="Helical" evidence="14">
    <location>
        <begin position="692"/>
        <end position="715"/>
    </location>
</feature>
<keyword evidence="16" id="KW-1185">Reference proteome</keyword>
<evidence type="ECO:0000256" key="2">
    <source>
        <dbReference type="ARBA" id="ARBA00007193"/>
    </source>
</evidence>
<evidence type="ECO:0000256" key="11">
    <source>
        <dbReference type="ARBA" id="ARBA00023201"/>
    </source>
</evidence>
<keyword evidence="3 13" id="KW-0813">Transport</keyword>
<dbReference type="GO" id="GO:0015280">
    <property type="term" value="F:ligand-gated sodium channel activity"/>
    <property type="evidence" value="ECO:0007669"/>
    <property type="project" value="TreeGrafter"/>
</dbReference>
<feature type="non-terminal residue" evidence="15">
    <location>
        <position position="746"/>
    </location>
</feature>
<sequence>MPEKDENKDLYDDIQLTGLKYLKEKNTIVRCLWGAVVVLFIGLTIYQIQSQLADFMEYPVVTNIEAEYPETIFFPAIAICNNNQYSIGYLASDEVLKRMPADNRTINATWPLFKKVLNTMWDVPADQFLRKALPPLNATILSCHLPNGTECNPDMWKQIWTINGLCWAFNNDRDDPLVIEQPGASHGLKLVLNAESYDRPLTCGAGGSAQAENGFKVLIYNQTDVPVSTANAVSVTPGVSTNIPLRIVSRTKLPGTGCREETQESLDAANDYFNGNNIRTCTGRIYHEAFEKKCSCTFRHLYTGLDVIPEGDICDVEMYFGCVQFLQAKISVVTESRAKNECIPTCEQLEFVAQQDLSELPKSVLPLDQVYTADMIQTERQEVVGRDENGTRIYRRQFVDCEESEYITAQQVTALKARMADILEKRSRYEDIDRREFQSLIESYLWVKKVQQDEGYPADPLDRNSSKTILEAITYKRSAFYGCEEWLKSGIRKEQLNDTNLPVLLRTKISDVVVWEDLERLNTFNLALRDYLAFGQTKYQFADAFLFLNIDYMFEHDFPKNWKKPIDDLLTEAQRVLKAQKAEFIDGIVSANTNTEMSIPSFDRALTEDCVVQLESGIAELRRSFESGYLQFTKTFDEAFTKHFRQYREKFLLKEEFKKQNMAVVNIYIRSNTVEKWTQKWQYTFWSLACDVGGALGLFIGVSVASLLEIFYVLYQHLNLRRLRKAHAARVEAYDMKTAEKNSNLV</sequence>
<organism evidence="15 16">
    <name type="scientific">Mesorhabditis spiculigera</name>
    <dbReference type="NCBI Taxonomy" id="96644"/>
    <lineage>
        <taxon>Eukaryota</taxon>
        <taxon>Metazoa</taxon>
        <taxon>Ecdysozoa</taxon>
        <taxon>Nematoda</taxon>
        <taxon>Chromadorea</taxon>
        <taxon>Rhabditida</taxon>
        <taxon>Rhabditina</taxon>
        <taxon>Rhabditomorpha</taxon>
        <taxon>Rhabditoidea</taxon>
        <taxon>Rhabditidae</taxon>
        <taxon>Mesorhabditinae</taxon>
        <taxon>Mesorhabditis</taxon>
    </lineage>
</organism>
<dbReference type="Gene3D" id="1.10.287.770">
    <property type="entry name" value="YojJ-like"/>
    <property type="match status" value="1"/>
</dbReference>
<dbReference type="PANTHER" id="PTHR11690:SF296">
    <property type="entry name" value="DEGENERIN-LIKE PROTEIN DEL-10"/>
    <property type="match status" value="1"/>
</dbReference>
<comment type="subcellular location">
    <subcellularLocation>
        <location evidence="1">Membrane</location>
        <topology evidence="1">Multi-pass membrane protein</topology>
    </subcellularLocation>
</comment>
<dbReference type="PANTHER" id="PTHR11690">
    <property type="entry name" value="AMILORIDE-SENSITIVE SODIUM CHANNEL-RELATED"/>
    <property type="match status" value="1"/>
</dbReference>
<keyword evidence="6 14" id="KW-1133">Transmembrane helix</keyword>
<evidence type="ECO:0000256" key="1">
    <source>
        <dbReference type="ARBA" id="ARBA00004141"/>
    </source>
</evidence>
<evidence type="ECO:0000256" key="7">
    <source>
        <dbReference type="ARBA" id="ARBA00023053"/>
    </source>
</evidence>
<evidence type="ECO:0000313" key="16">
    <source>
        <dbReference type="Proteomes" id="UP001177023"/>
    </source>
</evidence>
<keyword evidence="8 13" id="KW-0406">Ion transport</keyword>
<protein>
    <submittedName>
        <fullName evidence="15">Uncharacterized protein</fullName>
    </submittedName>
</protein>
<dbReference type="Pfam" id="PF00858">
    <property type="entry name" value="ASC"/>
    <property type="match status" value="2"/>
</dbReference>
<evidence type="ECO:0000256" key="4">
    <source>
        <dbReference type="ARBA" id="ARBA00022461"/>
    </source>
</evidence>
<dbReference type="EMBL" id="CATQJA010002659">
    <property type="protein sequence ID" value="CAJ0580237.1"/>
    <property type="molecule type" value="Genomic_DNA"/>
</dbReference>
<dbReference type="AlphaFoldDB" id="A0AA36D350"/>
<evidence type="ECO:0000256" key="3">
    <source>
        <dbReference type="ARBA" id="ARBA00022448"/>
    </source>
</evidence>
<evidence type="ECO:0000256" key="13">
    <source>
        <dbReference type="RuleBase" id="RU000679"/>
    </source>
</evidence>
<keyword evidence="5 13" id="KW-0812">Transmembrane</keyword>
<comment type="caution">
    <text evidence="15">The sequence shown here is derived from an EMBL/GenBank/DDBJ whole genome shotgun (WGS) entry which is preliminary data.</text>
</comment>
<proteinExistence type="inferred from homology"/>
<evidence type="ECO:0000256" key="5">
    <source>
        <dbReference type="ARBA" id="ARBA00022692"/>
    </source>
</evidence>
<dbReference type="InterPro" id="IPR001873">
    <property type="entry name" value="ENaC"/>
</dbReference>
<gene>
    <name evidence="15" type="ORF">MSPICULIGERA_LOCUS18435</name>
</gene>
<name>A0AA36D350_9BILA</name>
<evidence type="ECO:0000256" key="6">
    <source>
        <dbReference type="ARBA" id="ARBA00022989"/>
    </source>
</evidence>
<accession>A0AA36D350</accession>
<evidence type="ECO:0000256" key="14">
    <source>
        <dbReference type="SAM" id="Phobius"/>
    </source>
</evidence>
<dbReference type="Gene3D" id="2.60.470.10">
    <property type="entry name" value="Acid-sensing ion channels like domains"/>
    <property type="match status" value="1"/>
</dbReference>
<dbReference type="GO" id="GO:0005886">
    <property type="term" value="C:plasma membrane"/>
    <property type="evidence" value="ECO:0007669"/>
    <property type="project" value="TreeGrafter"/>
</dbReference>
<keyword evidence="4 13" id="KW-0894">Sodium channel</keyword>
<evidence type="ECO:0000256" key="12">
    <source>
        <dbReference type="ARBA" id="ARBA00023303"/>
    </source>
</evidence>
<keyword evidence="10" id="KW-0325">Glycoprotein</keyword>
<keyword evidence="12 13" id="KW-0407">Ion channel</keyword>
<evidence type="ECO:0000256" key="9">
    <source>
        <dbReference type="ARBA" id="ARBA00023136"/>
    </source>
</evidence>
<comment type="similarity">
    <text evidence="2 13">Belongs to the amiloride-sensitive sodium channel (TC 1.A.6) family.</text>
</comment>
<evidence type="ECO:0000256" key="8">
    <source>
        <dbReference type="ARBA" id="ARBA00023065"/>
    </source>
</evidence>